<organism evidence="2 3">
    <name type="scientific">Dreissena polymorpha</name>
    <name type="common">Zebra mussel</name>
    <name type="synonym">Mytilus polymorpha</name>
    <dbReference type="NCBI Taxonomy" id="45954"/>
    <lineage>
        <taxon>Eukaryota</taxon>
        <taxon>Metazoa</taxon>
        <taxon>Spiralia</taxon>
        <taxon>Lophotrochozoa</taxon>
        <taxon>Mollusca</taxon>
        <taxon>Bivalvia</taxon>
        <taxon>Autobranchia</taxon>
        <taxon>Heteroconchia</taxon>
        <taxon>Euheterodonta</taxon>
        <taxon>Imparidentia</taxon>
        <taxon>Neoheterodontei</taxon>
        <taxon>Myida</taxon>
        <taxon>Dreissenoidea</taxon>
        <taxon>Dreissenidae</taxon>
        <taxon>Dreissena</taxon>
    </lineage>
</organism>
<dbReference type="EMBL" id="JAIWYP010000013">
    <property type="protein sequence ID" value="KAH3715815.1"/>
    <property type="molecule type" value="Genomic_DNA"/>
</dbReference>
<sequence length="68" mass="7783">MDETALKTYLRLIWRTCNCAHFDTKICPGLHGTMLLLKGAYTTRTHEDPDIQILLDNAKDLYSNNASR</sequence>
<gene>
    <name evidence="2" type="ORF">DPMN_035336</name>
    <name evidence="1" type="ORF">DPMN_058528</name>
</gene>
<dbReference type="Proteomes" id="UP000828390">
    <property type="component" value="Unassembled WGS sequence"/>
</dbReference>
<evidence type="ECO:0000313" key="1">
    <source>
        <dbReference type="EMBL" id="KAH3715815.1"/>
    </source>
</evidence>
<dbReference type="AlphaFoldDB" id="A0A9D4M740"/>
<protein>
    <submittedName>
        <fullName evidence="2">Uncharacterized protein</fullName>
    </submittedName>
</protein>
<dbReference type="EMBL" id="JAIWYP010000002">
    <property type="protein sequence ID" value="KAH3872122.1"/>
    <property type="molecule type" value="Genomic_DNA"/>
</dbReference>
<name>A0A9D4M740_DREPO</name>
<reference evidence="2" key="1">
    <citation type="journal article" date="2019" name="bioRxiv">
        <title>The Genome of the Zebra Mussel, Dreissena polymorpha: A Resource for Invasive Species Research.</title>
        <authorList>
            <person name="McCartney M.A."/>
            <person name="Auch B."/>
            <person name="Kono T."/>
            <person name="Mallez S."/>
            <person name="Zhang Y."/>
            <person name="Obille A."/>
            <person name="Becker A."/>
            <person name="Abrahante J.E."/>
            <person name="Garbe J."/>
            <person name="Badalamenti J.P."/>
            <person name="Herman A."/>
            <person name="Mangelson H."/>
            <person name="Liachko I."/>
            <person name="Sullivan S."/>
            <person name="Sone E.D."/>
            <person name="Koren S."/>
            <person name="Silverstein K.A.T."/>
            <person name="Beckman K.B."/>
            <person name="Gohl D.M."/>
        </authorList>
    </citation>
    <scope>NUCLEOTIDE SEQUENCE</scope>
    <source>
        <strain evidence="2">Duluth1</strain>
        <tissue evidence="2">Whole animal</tissue>
    </source>
</reference>
<accession>A0A9D4M740</accession>
<comment type="caution">
    <text evidence="2">The sequence shown here is derived from an EMBL/GenBank/DDBJ whole genome shotgun (WGS) entry which is preliminary data.</text>
</comment>
<reference evidence="2" key="2">
    <citation type="submission" date="2020-11" db="EMBL/GenBank/DDBJ databases">
        <authorList>
            <person name="McCartney M.A."/>
            <person name="Auch B."/>
            <person name="Kono T."/>
            <person name="Mallez S."/>
            <person name="Becker A."/>
            <person name="Gohl D.M."/>
            <person name="Silverstein K.A.T."/>
            <person name="Koren S."/>
            <person name="Bechman K.B."/>
            <person name="Herman A."/>
            <person name="Abrahante J.E."/>
            <person name="Garbe J."/>
        </authorList>
    </citation>
    <scope>NUCLEOTIDE SEQUENCE</scope>
    <source>
        <strain evidence="2">Duluth1</strain>
        <tissue evidence="2">Whole animal</tissue>
    </source>
</reference>
<evidence type="ECO:0000313" key="3">
    <source>
        <dbReference type="Proteomes" id="UP000828390"/>
    </source>
</evidence>
<keyword evidence="3" id="KW-1185">Reference proteome</keyword>
<evidence type="ECO:0000313" key="2">
    <source>
        <dbReference type="EMBL" id="KAH3872122.1"/>
    </source>
</evidence>
<proteinExistence type="predicted"/>